<dbReference type="PRINTS" id="PR00792">
    <property type="entry name" value="PEPSIN"/>
</dbReference>
<dbReference type="Proteomes" id="UP000490939">
    <property type="component" value="Unassembled WGS sequence"/>
</dbReference>
<feature type="domain" description="Peptidase A1" evidence="4">
    <location>
        <begin position="126"/>
        <end position="467"/>
    </location>
</feature>
<reference evidence="7 8" key="1">
    <citation type="submission" date="2018-12" db="EMBL/GenBank/DDBJ databases">
        <title>Venturia inaequalis Genome Resource.</title>
        <authorList>
            <person name="Lichtner F.J."/>
        </authorList>
    </citation>
    <scope>NUCLEOTIDE SEQUENCE [LARGE SCALE GENOMIC DNA]</scope>
    <source>
        <strain evidence="7 8">120213</strain>
        <strain evidence="6">Bline_iso_100314</strain>
        <strain evidence="5 9">DMI_063113</strain>
    </source>
</reference>
<evidence type="ECO:0000259" key="4">
    <source>
        <dbReference type="PROSITE" id="PS51767"/>
    </source>
</evidence>
<evidence type="ECO:0000313" key="7">
    <source>
        <dbReference type="EMBL" id="KAE9977287.1"/>
    </source>
</evidence>
<dbReference type="GO" id="GO:0004190">
    <property type="term" value="F:aspartic-type endopeptidase activity"/>
    <property type="evidence" value="ECO:0007669"/>
    <property type="project" value="InterPro"/>
</dbReference>
<dbReference type="GO" id="GO:0006508">
    <property type="term" value="P:proteolysis"/>
    <property type="evidence" value="ECO:0007669"/>
    <property type="project" value="InterPro"/>
</dbReference>
<feature type="active site" evidence="2">
    <location>
        <position position="359"/>
    </location>
</feature>
<dbReference type="EMBL" id="WNWR01000720">
    <property type="protein sequence ID" value="KAE9970421.1"/>
    <property type="molecule type" value="Genomic_DNA"/>
</dbReference>
<dbReference type="InterPro" id="IPR034164">
    <property type="entry name" value="Pepsin-like_dom"/>
</dbReference>
<dbReference type="PANTHER" id="PTHR47966">
    <property type="entry name" value="BETA-SITE APP-CLEAVING ENZYME, ISOFORM A-RELATED"/>
    <property type="match status" value="1"/>
</dbReference>
<dbReference type="EMBL" id="WNWQ01000181">
    <property type="protein sequence ID" value="KAE9975306.1"/>
    <property type="molecule type" value="Genomic_DNA"/>
</dbReference>
<dbReference type="SUPFAM" id="SSF50630">
    <property type="entry name" value="Acid proteases"/>
    <property type="match status" value="1"/>
</dbReference>
<dbReference type="Pfam" id="PF00026">
    <property type="entry name" value="Asp"/>
    <property type="match status" value="1"/>
</dbReference>
<keyword evidence="9" id="KW-1185">Reference proteome</keyword>
<evidence type="ECO:0000313" key="9">
    <source>
        <dbReference type="Proteomes" id="UP000490939"/>
    </source>
</evidence>
<evidence type="ECO:0000256" key="1">
    <source>
        <dbReference type="ARBA" id="ARBA00007447"/>
    </source>
</evidence>
<feature type="signal peptide" evidence="3">
    <location>
        <begin position="1"/>
        <end position="17"/>
    </location>
</feature>
<evidence type="ECO:0000313" key="5">
    <source>
        <dbReference type="EMBL" id="KAE9970421.1"/>
    </source>
</evidence>
<dbReference type="EMBL" id="WNWS01000156">
    <property type="protein sequence ID" value="KAE9977287.1"/>
    <property type="molecule type" value="Genomic_DNA"/>
</dbReference>
<comment type="similarity">
    <text evidence="1">Belongs to the peptidase A1 family.</text>
</comment>
<proteinExistence type="inferred from homology"/>
<dbReference type="Gene3D" id="2.40.70.10">
    <property type="entry name" value="Acid Proteases"/>
    <property type="match status" value="2"/>
</dbReference>
<dbReference type="InterPro" id="IPR001461">
    <property type="entry name" value="Aspartic_peptidase_A1"/>
</dbReference>
<evidence type="ECO:0000313" key="8">
    <source>
        <dbReference type="Proteomes" id="UP000447873"/>
    </source>
</evidence>
<evidence type="ECO:0000256" key="3">
    <source>
        <dbReference type="SAM" id="SignalP"/>
    </source>
</evidence>
<feature type="active site" evidence="2">
    <location>
        <position position="142"/>
    </location>
</feature>
<dbReference type="Proteomes" id="UP000433883">
    <property type="component" value="Unassembled WGS sequence"/>
</dbReference>
<comment type="caution">
    <text evidence="7">The sequence shown here is derived from an EMBL/GenBank/DDBJ whole genome shotgun (WGS) entry which is preliminary data.</text>
</comment>
<dbReference type="Proteomes" id="UP000447873">
    <property type="component" value="Unassembled WGS sequence"/>
</dbReference>
<dbReference type="AlphaFoldDB" id="A0A8H3UXJ0"/>
<keyword evidence="3" id="KW-0732">Signal</keyword>
<accession>A0A8H3UXJ0</accession>
<sequence length="471" mass="51086">MRTAICTLFWLAVTSNADSKSSLEAEARLPIGGSRSGRFEMEPALKTTPNSLRIPELRRLGYTYKLEYARPFHWTGSGRVSEHIFPLRSPSGDGLVRKQSRNTIAGGESQQRTAISPIKSIRDEVFTTPLDIGGQLFDLIVDVGSSDTWVVVDGFRCLKSDGCQFGPTYKKTSSYSQTAGQYFDTKLTDGTKAIGLMATEKVGLGNISLSDQAIGFVNSSWWQGDMISSGILGLGFPSHTNARNATIQAKDQKGAKLTYAPIFTKMYRSKMIDPVFSIALNRIGEEPGVLALGGLPDASIRHSEKFSRAPMQLLSLIPKAIKSEDGLTDYGFYVVNADSITINSQSAQLPNGPVQLILDSGSRFSHLPKTVIDALVKAWKPKPAYGILGWLTQEYRVGCDDKPPQLGIVLNGTTVAFDGKDLIAKVAGGICVIGVANSPNTQWVLGANFMRSVVTVFDVGAAEMRFASRIR</sequence>
<dbReference type="PROSITE" id="PS51767">
    <property type="entry name" value="PEPTIDASE_A1"/>
    <property type="match status" value="1"/>
</dbReference>
<dbReference type="InterPro" id="IPR021109">
    <property type="entry name" value="Peptidase_aspartic_dom_sf"/>
</dbReference>
<evidence type="ECO:0000313" key="6">
    <source>
        <dbReference type="EMBL" id="KAE9975306.1"/>
    </source>
</evidence>
<feature type="chain" id="PRO_5044690718" description="Peptidase A1 domain-containing protein" evidence="3">
    <location>
        <begin position="18"/>
        <end position="471"/>
    </location>
</feature>
<dbReference type="InterPro" id="IPR033121">
    <property type="entry name" value="PEPTIDASE_A1"/>
</dbReference>
<name>A0A8H3UXJ0_VENIN</name>
<dbReference type="PANTHER" id="PTHR47966:SF47">
    <property type="entry name" value="ENDOPEPTIDASE, PUTATIVE (AFU_ORTHOLOGUE AFUA_3G01220)-RELATED"/>
    <property type="match status" value="1"/>
</dbReference>
<dbReference type="CDD" id="cd05471">
    <property type="entry name" value="pepsin_like"/>
    <property type="match status" value="1"/>
</dbReference>
<dbReference type="GO" id="GO:0000324">
    <property type="term" value="C:fungal-type vacuole"/>
    <property type="evidence" value="ECO:0007669"/>
    <property type="project" value="TreeGrafter"/>
</dbReference>
<organism evidence="7 8">
    <name type="scientific">Venturia inaequalis</name>
    <name type="common">Apple scab fungus</name>
    <dbReference type="NCBI Taxonomy" id="5025"/>
    <lineage>
        <taxon>Eukaryota</taxon>
        <taxon>Fungi</taxon>
        <taxon>Dikarya</taxon>
        <taxon>Ascomycota</taxon>
        <taxon>Pezizomycotina</taxon>
        <taxon>Dothideomycetes</taxon>
        <taxon>Pleosporomycetidae</taxon>
        <taxon>Venturiales</taxon>
        <taxon>Venturiaceae</taxon>
        <taxon>Venturia</taxon>
    </lineage>
</organism>
<gene>
    <name evidence="6" type="ORF">BLS_002676</name>
    <name evidence="5" type="ORF">EG327_010283</name>
    <name evidence="7" type="ORF">EG328_002116</name>
</gene>
<evidence type="ECO:0000256" key="2">
    <source>
        <dbReference type="PIRSR" id="PIRSR601461-1"/>
    </source>
</evidence>
<protein>
    <recommendedName>
        <fullName evidence="4">Peptidase A1 domain-containing protein</fullName>
    </recommendedName>
</protein>